<dbReference type="GO" id="GO:0006334">
    <property type="term" value="P:nucleosome assembly"/>
    <property type="evidence" value="ECO:0007669"/>
    <property type="project" value="InterPro"/>
</dbReference>
<feature type="coiled-coil region" evidence="4">
    <location>
        <begin position="21"/>
        <end position="52"/>
    </location>
</feature>
<dbReference type="Gene3D" id="1.20.5.1500">
    <property type="match status" value="1"/>
</dbReference>
<keyword evidence="7" id="KW-1185">Reference proteome</keyword>
<comment type="similarity">
    <text evidence="1 3">Belongs to the nucleosome assembly protein (NAP) family.</text>
</comment>
<feature type="domain" description="DUF4283" evidence="5">
    <location>
        <begin position="406"/>
        <end position="486"/>
    </location>
</feature>
<dbReference type="GO" id="GO:0005634">
    <property type="term" value="C:nucleus"/>
    <property type="evidence" value="ECO:0007669"/>
    <property type="project" value="InterPro"/>
</dbReference>
<dbReference type="Gene3D" id="3.30.1120.90">
    <property type="entry name" value="Nucleosome assembly protein"/>
    <property type="match status" value="1"/>
</dbReference>
<keyword evidence="4" id="KW-0175">Coiled coil</keyword>
<dbReference type="InterPro" id="IPR002164">
    <property type="entry name" value="NAP_family"/>
</dbReference>
<dbReference type="InterPro" id="IPR025558">
    <property type="entry name" value="DUF4283"/>
</dbReference>
<dbReference type="EMBL" id="CP133614">
    <property type="protein sequence ID" value="WMV21815.1"/>
    <property type="molecule type" value="Genomic_DNA"/>
</dbReference>
<dbReference type="Pfam" id="PF14111">
    <property type="entry name" value="DUF4283"/>
    <property type="match status" value="1"/>
</dbReference>
<dbReference type="GO" id="GO:0000724">
    <property type="term" value="P:double-strand break repair via homologous recombination"/>
    <property type="evidence" value="ECO:0007669"/>
    <property type="project" value="UniProtKB-ARBA"/>
</dbReference>
<dbReference type="Proteomes" id="UP001234989">
    <property type="component" value="Chromosome 3"/>
</dbReference>
<dbReference type="InterPro" id="IPR037231">
    <property type="entry name" value="NAP-like_sf"/>
</dbReference>
<evidence type="ECO:0000313" key="7">
    <source>
        <dbReference type="Proteomes" id="UP001234989"/>
    </source>
</evidence>
<evidence type="ECO:0000256" key="1">
    <source>
        <dbReference type="ARBA" id="ARBA00009947"/>
    </source>
</evidence>
<name>A0AAF0QGF3_SOLVR</name>
<dbReference type="Pfam" id="PF00956">
    <property type="entry name" value="NAP"/>
    <property type="match status" value="1"/>
</dbReference>
<organism evidence="6 7">
    <name type="scientific">Solanum verrucosum</name>
    <dbReference type="NCBI Taxonomy" id="315347"/>
    <lineage>
        <taxon>Eukaryota</taxon>
        <taxon>Viridiplantae</taxon>
        <taxon>Streptophyta</taxon>
        <taxon>Embryophyta</taxon>
        <taxon>Tracheophyta</taxon>
        <taxon>Spermatophyta</taxon>
        <taxon>Magnoliopsida</taxon>
        <taxon>eudicotyledons</taxon>
        <taxon>Gunneridae</taxon>
        <taxon>Pentapetalae</taxon>
        <taxon>asterids</taxon>
        <taxon>lamiids</taxon>
        <taxon>Solanales</taxon>
        <taxon>Solanaceae</taxon>
        <taxon>Solanoideae</taxon>
        <taxon>Solaneae</taxon>
        <taxon>Solanum</taxon>
    </lineage>
</organism>
<accession>A0AAF0QGF3</accession>
<dbReference type="GO" id="GO:0042393">
    <property type="term" value="F:histone binding"/>
    <property type="evidence" value="ECO:0007669"/>
    <property type="project" value="UniProtKB-ARBA"/>
</dbReference>
<keyword evidence="2" id="KW-0143">Chaperone</keyword>
<dbReference type="SUPFAM" id="SSF143113">
    <property type="entry name" value="NAP-like"/>
    <property type="match status" value="1"/>
</dbReference>
<protein>
    <recommendedName>
        <fullName evidence="5">DUF4283 domain-containing protein</fullName>
    </recommendedName>
</protein>
<dbReference type="PANTHER" id="PTHR11875">
    <property type="entry name" value="TESTIS-SPECIFIC Y-ENCODED PROTEIN"/>
    <property type="match status" value="1"/>
</dbReference>
<evidence type="ECO:0000256" key="2">
    <source>
        <dbReference type="ARBA" id="ARBA00023186"/>
    </source>
</evidence>
<evidence type="ECO:0000256" key="4">
    <source>
        <dbReference type="SAM" id="Coils"/>
    </source>
</evidence>
<reference evidence="6" key="1">
    <citation type="submission" date="2023-08" db="EMBL/GenBank/DDBJ databases">
        <title>A de novo genome assembly of Solanum verrucosum Schlechtendal, a Mexican diploid species geographically isolated from the other diploid A-genome species in potato relatives.</title>
        <authorList>
            <person name="Hosaka K."/>
        </authorList>
    </citation>
    <scope>NUCLEOTIDE SEQUENCE</scope>
    <source>
        <tissue evidence="6">Young leaves</tissue>
    </source>
</reference>
<gene>
    <name evidence="6" type="ORF">MTR67_015200</name>
</gene>
<sequence length="903" mass="103366">MGAEAKKQKMAEEEIGIDGKLVISVEKLQEIQDELEKINEKASDEVLEIEQKYSHVRRPVYDRRNDIIKAIPDFWLTAFLSHPVLGELLTEEDHKIFKFLSSVEVEDSKDVKSGYTITFNFNSNPYFENTKLSKNYTFLEDGPTKITASTIQWTEGRGIPNGVAHEKKGNKRSLAEESFFSWFSEVNQKDDGEDDEDVFLEIQDEVAEIIKDDLWPNPLTYFNNDPDEEDLEEDEGGDEAYDITSTSATGEWYEWVETTRLSVRNMVLSKDALLWLCKRFCEASVNRGKSFKSWRCRDVSTYIYCSQKFNKYGRFMSVISVNGHRRTIIIIPENTFNEGWEKIAGKIESFINLISRTKAVNTTVGAFISKPFTGNGNYKGAVTNNKWIQQIQAKAPMKNCLQEENTLLRRCLVGRFSGGDEAPTRNDVRRWANQTWKGVLNLQVYDLNGFLFLFEFQTRRDAEQILMGEWRRQGQYLNLEWWSPTTCALPETFRFEWFWIRVLGLPLHLWNSKMMKEIGDACGGWLENEEETELKNHLRWARIRVRGPKEKIPTSIEVADGDLIYSLPIWCELPALYRKKQEASLSREVEIEPGFRSSNILAQRSEALHKNGRLADGAGTSKLDIYEKGGNSADRNHVAGHVKFLNSQDQWVCPRNYMRRENISGAHDLIADGLSNGLTKGKPNEIPLKPKDIPSAAFKSGPEILNFTEPFIEAIMEKNLPENRNFVNFDGAREIEFDKGGIPLARRGRGKKNGTKHKQKFKEGDNLAIQKTAESKQQRTGEEIDFSDAMVVMYADSEPVPIQIDSSNQERDVEATANEWVQANMISLSQHFGIDLKGCQKEAYALLMKLDQRIGKEKMTGKGQKSNNTINSIPKEVRNLIFDVNFKDGEPRSNGRTLSLKQK</sequence>
<dbReference type="AlphaFoldDB" id="A0AAF0QGF3"/>
<proteinExistence type="inferred from homology"/>
<evidence type="ECO:0000259" key="5">
    <source>
        <dbReference type="Pfam" id="PF14111"/>
    </source>
</evidence>
<evidence type="ECO:0000256" key="3">
    <source>
        <dbReference type="RuleBase" id="RU003876"/>
    </source>
</evidence>
<evidence type="ECO:0000313" key="6">
    <source>
        <dbReference type="EMBL" id="WMV21815.1"/>
    </source>
</evidence>